<dbReference type="KEGG" id="xac:XAC2189"/>
<name>A0AAI8ESZ9_XANAC</name>
<dbReference type="Proteomes" id="UP000000576">
    <property type="component" value="Chromosome"/>
</dbReference>
<dbReference type="InterPro" id="IPR032581">
    <property type="entry name" value="DUF4917"/>
</dbReference>
<evidence type="ECO:0008006" key="3">
    <source>
        <dbReference type="Google" id="ProtNLM"/>
    </source>
</evidence>
<organism evidence="1 2">
    <name type="scientific">Xanthomonas axonopodis pv. citri (strain 306)</name>
    <dbReference type="NCBI Taxonomy" id="190486"/>
    <lineage>
        <taxon>Bacteria</taxon>
        <taxon>Pseudomonadati</taxon>
        <taxon>Pseudomonadota</taxon>
        <taxon>Gammaproteobacteria</taxon>
        <taxon>Lysobacterales</taxon>
        <taxon>Lysobacteraceae</taxon>
        <taxon>Xanthomonas</taxon>
    </lineage>
</organism>
<evidence type="ECO:0000313" key="1">
    <source>
        <dbReference type="EMBL" id="AAM37042.1"/>
    </source>
</evidence>
<accession>A0AAI8ESZ9</accession>
<gene>
    <name evidence="1" type="ordered locus">XAC2189</name>
</gene>
<dbReference type="EMBL" id="AE008923">
    <property type="protein sequence ID" value="AAM37042.1"/>
    <property type="molecule type" value="Genomic_DNA"/>
</dbReference>
<sequence length="362" mass="41583">MRHNPSKQGRTSNQREEPEVPHPIEQWMQIAPHYHRGTILLGNGASMAVSPSFGYGSLLQHAQREGLITEDVDRLFRFFGTPDFELILRLVWQASNVNKSLRIPDDRTHQAYVHVRDCLIQAVRDVHPEYEPVSGLLPSMYQFLKGFDTVISLNYDLLVYWTMTYGLNVQDGHRFKDCFLGNGTHGEFDDEWQKFRGLYREQTNTLVFYPHGNLALCRNRVEQELKIHSAGAGLLEAILEAWRSERFVPLFVSEGTMQQKVSSIQNSYYLATVYREVLTSHRSTLTLFGWGIGEHDRHLLKRMYGTGIQRVAVSVFGGSQAYCNYAYQVIQDDLGPVRVDFFDCESQGCWMRATPPPLQAWA</sequence>
<reference evidence="1 2" key="1">
    <citation type="journal article" date="2002" name="Nature">
        <title>Comparison of the genomes of two Xanthomonas pathogens with differing host specificities.</title>
        <authorList>
            <person name="da Silva A.C."/>
            <person name="Ferro J.A."/>
            <person name="Reinach F.C."/>
            <person name="Farah C.S."/>
            <person name="Furlan L.R."/>
            <person name="Quaggio R.B."/>
            <person name="Monteiro-Vitorello C.B."/>
            <person name="Van Sluys M.A."/>
            <person name="Almeida N.F."/>
            <person name="Alves L.M."/>
            <person name="do Amaral A.M."/>
            <person name="Bertolini M.C."/>
            <person name="Camargo L.E."/>
            <person name="Camarotte G."/>
            <person name="Cannavan F."/>
            <person name="Cardozo J."/>
            <person name="Chambergo F."/>
            <person name="Ciapina L.P."/>
            <person name="Cicarelli R.M."/>
            <person name="Coutinho L.L."/>
            <person name="Cursino-Santos J.R."/>
            <person name="El-Dorry H."/>
            <person name="Faria J.B."/>
            <person name="Ferreira A.J."/>
            <person name="Ferreira R.C."/>
            <person name="Ferro M.I."/>
            <person name="Formighieri E.F."/>
            <person name="Franco M.C."/>
            <person name="Greggio C.C."/>
            <person name="Gruber A."/>
            <person name="Katsuyama A.M."/>
            <person name="Kishi L.T."/>
            <person name="Leite R.P."/>
            <person name="Lemos E.G."/>
            <person name="Lemos M.V."/>
            <person name="Locali E.C."/>
            <person name="Machado M.A."/>
            <person name="Madeira A.M."/>
            <person name="Martinez-Rossi N.M."/>
            <person name="Martins E.C."/>
            <person name="Meidanis J."/>
            <person name="Menck C.F."/>
            <person name="Miyaki C.Y."/>
            <person name="Moon D.H."/>
            <person name="Moreira L.M."/>
            <person name="Novo M.T."/>
            <person name="Okura V.K."/>
            <person name="Oliveira M.C."/>
            <person name="Oliveira V.R."/>
            <person name="Pereira H.A."/>
            <person name="Rossi A."/>
            <person name="Sena J.A."/>
            <person name="Silva C."/>
            <person name="de Souza R.F."/>
            <person name="Spinola L.A."/>
            <person name="Takita M.A."/>
            <person name="Tamura R.E."/>
            <person name="Teixeira E.C."/>
            <person name="Tezza R.I."/>
            <person name="Trindade dos Santos M."/>
            <person name="Truffi D."/>
            <person name="Tsai S.M."/>
            <person name="White F.F."/>
            <person name="Setubal J.C."/>
            <person name="Kitajima J.P."/>
        </authorList>
    </citation>
    <scope>NUCLEOTIDE SEQUENCE [LARGE SCALE GENOMIC DNA]</scope>
    <source>
        <strain evidence="1 2">306</strain>
    </source>
</reference>
<dbReference type="AlphaFoldDB" id="A0AAI8ESZ9"/>
<dbReference type="Pfam" id="PF16263">
    <property type="entry name" value="DUF4917"/>
    <property type="match status" value="1"/>
</dbReference>
<proteinExistence type="predicted"/>
<protein>
    <recommendedName>
        <fullName evidence="3">DUF4917 domain-containing protein</fullName>
    </recommendedName>
</protein>
<evidence type="ECO:0000313" key="2">
    <source>
        <dbReference type="Proteomes" id="UP000000576"/>
    </source>
</evidence>